<dbReference type="NCBIfam" id="TIGR01379">
    <property type="entry name" value="thiL"/>
    <property type="match status" value="1"/>
</dbReference>
<dbReference type="CDD" id="cd02194">
    <property type="entry name" value="ThiL"/>
    <property type="match status" value="1"/>
</dbReference>
<comment type="similarity">
    <text evidence="2">Belongs to the thiamine-monophosphate kinase family.</text>
</comment>
<feature type="domain" description="PurM-like C-terminal" evidence="4">
    <location>
        <begin position="161"/>
        <end position="321"/>
    </location>
</feature>
<evidence type="ECO:0000256" key="1">
    <source>
        <dbReference type="ARBA" id="ARBA00022977"/>
    </source>
</evidence>
<feature type="binding site" evidence="2">
    <location>
        <position position="38"/>
    </location>
    <ligand>
        <name>Mg(2+)</name>
        <dbReference type="ChEBI" id="CHEBI:18420"/>
        <label>4</label>
    </ligand>
</feature>
<protein>
    <recommendedName>
        <fullName evidence="2">Thiamine-monophosphate kinase</fullName>
        <shortName evidence="2">TMP kinase</shortName>
        <shortName evidence="2">Thiamine-phosphate kinase</shortName>
        <ecNumber evidence="2">2.7.4.16</ecNumber>
    </recommendedName>
</protein>
<feature type="binding site" evidence="2">
    <location>
        <position position="113"/>
    </location>
    <ligand>
        <name>ATP</name>
        <dbReference type="ChEBI" id="CHEBI:30616"/>
    </ligand>
</feature>
<keyword evidence="6" id="KW-1185">Reference proteome</keyword>
<comment type="caution">
    <text evidence="5">The sequence shown here is derived from an EMBL/GenBank/DDBJ whole genome shotgun (WGS) entry which is preliminary data.</text>
</comment>
<dbReference type="Gene3D" id="3.90.650.10">
    <property type="entry name" value="PurM-like C-terminal domain"/>
    <property type="match status" value="1"/>
</dbReference>
<dbReference type="InterPro" id="IPR016188">
    <property type="entry name" value="PurM-like_N"/>
</dbReference>
<dbReference type="GO" id="GO:0000287">
    <property type="term" value="F:magnesium ion binding"/>
    <property type="evidence" value="ECO:0007669"/>
    <property type="project" value="UniProtKB-UniRule"/>
</dbReference>
<feature type="binding site" evidence="2">
    <location>
        <position position="234"/>
    </location>
    <ligand>
        <name>Mg(2+)</name>
        <dbReference type="ChEBI" id="CHEBI:18420"/>
        <label>3</label>
    </ligand>
</feature>
<dbReference type="PIRSF" id="PIRSF005303">
    <property type="entry name" value="Thiam_monoph_kin"/>
    <property type="match status" value="1"/>
</dbReference>
<feature type="binding site" evidence="2">
    <location>
        <position position="52"/>
    </location>
    <ligand>
        <name>Mg(2+)</name>
        <dbReference type="ChEBI" id="CHEBI:18420"/>
        <label>4</label>
    </ligand>
</feature>
<feature type="binding site" evidence="2">
    <location>
        <position position="38"/>
    </location>
    <ligand>
        <name>Mg(2+)</name>
        <dbReference type="ChEBI" id="CHEBI:18420"/>
        <label>3</label>
    </ligand>
</feature>
<keyword evidence="2" id="KW-0808">Transferase</keyword>
<dbReference type="GO" id="GO:0005524">
    <property type="term" value="F:ATP binding"/>
    <property type="evidence" value="ECO:0007669"/>
    <property type="project" value="UniProtKB-UniRule"/>
</dbReference>
<gene>
    <name evidence="2" type="primary">thiL</name>
    <name evidence="5" type="ORF">CLV98_109114</name>
</gene>
<dbReference type="Pfam" id="PF02769">
    <property type="entry name" value="AIRS_C"/>
    <property type="match status" value="1"/>
</dbReference>
<keyword evidence="2" id="KW-0547">Nucleotide-binding</keyword>
<feature type="binding site" evidence="2">
    <location>
        <position position="83"/>
    </location>
    <ligand>
        <name>Mg(2+)</name>
        <dbReference type="ChEBI" id="CHEBI:18420"/>
        <label>3</label>
    </ligand>
</feature>
<dbReference type="HAMAP" id="MF_02128">
    <property type="entry name" value="TMP_kinase"/>
    <property type="match status" value="1"/>
</dbReference>
<dbReference type="Proteomes" id="UP000245880">
    <property type="component" value="Unassembled WGS sequence"/>
</dbReference>
<accession>A0A316AGY8</accession>
<comment type="pathway">
    <text evidence="2">Cofactor biosynthesis; thiamine diphosphate biosynthesis; thiamine diphosphate from thiamine phosphate: step 1/1.</text>
</comment>
<dbReference type="Pfam" id="PF00586">
    <property type="entry name" value="AIRS"/>
    <property type="match status" value="1"/>
</dbReference>
<dbReference type="EC" id="2.7.4.16" evidence="2"/>
<feature type="binding site" evidence="2">
    <location>
        <position position="61"/>
    </location>
    <ligand>
        <name>substrate</name>
    </ligand>
</feature>
<dbReference type="PANTHER" id="PTHR30270">
    <property type="entry name" value="THIAMINE-MONOPHOSPHATE KINASE"/>
    <property type="match status" value="1"/>
</dbReference>
<dbReference type="GO" id="GO:0009229">
    <property type="term" value="P:thiamine diphosphate biosynthetic process"/>
    <property type="evidence" value="ECO:0007669"/>
    <property type="project" value="UniProtKB-UniRule"/>
</dbReference>
<dbReference type="OrthoDB" id="9802811at2"/>
<feature type="binding site" evidence="2">
    <location>
        <position position="83"/>
    </location>
    <ligand>
        <name>Mg(2+)</name>
        <dbReference type="ChEBI" id="CHEBI:18420"/>
        <label>2</label>
    </ligand>
</feature>
<dbReference type="PANTHER" id="PTHR30270:SF0">
    <property type="entry name" value="THIAMINE-MONOPHOSPHATE KINASE"/>
    <property type="match status" value="1"/>
</dbReference>
<comment type="miscellaneous">
    <text evidence="2">Reaction mechanism of ThiL seems to utilize a direct, inline transfer of the gamma-phosphate of ATP to TMP rather than a phosphorylated enzyme intermediate.</text>
</comment>
<keyword evidence="2" id="KW-0479">Metal-binding</keyword>
<dbReference type="InterPro" id="IPR006283">
    <property type="entry name" value="ThiL-like"/>
</dbReference>
<comment type="caution">
    <text evidence="2">Lacks conserved residue(s) required for the propagation of feature annotation.</text>
</comment>
<comment type="function">
    <text evidence="2">Catalyzes the ATP-dependent phosphorylation of thiamine-monophosphate (TMP) to form thiamine-pyrophosphate (TPP), the active form of vitamin B1.</text>
</comment>
<dbReference type="UniPathway" id="UPA00060">
    <property type="reaction ID" value="UER00142"/>
</dbReference>
<keyword evidence="1 2" id="KW-0784">Thiamine biosynthesis</keyword>
<name>A0A316AGY8_9BACT</name>
<sequence length="341" mass="37038">MSQTRTEISSLGEFGLIQRINKGYKTTRPDSITGIGDDAAVIDLGDEFGLLTTDMLLEGVHFDLSFFPLKHLGYKAIAINVSDIAAMNGRPQQVTVGIALSNRFSVEAVDEFYEGVKLACKDFNVDLVGGDTTSSRSGLIVSVSVFGKVAKDKITYRHGAKAGDLLCVTGDLGGAYLGLQLLEREKQVYLANPNMQPELEGKDYVIQRQLRPEARMDVVYEIEEAGVLPTAMIDLSDGLASDLLHICSQSGVGAVVFEDKLPIDDQSFLAATELKLSPITAALNGGEDYELLFTVPQTAYDLIKNNPKISFVGYITDTPNEVLLHTNGDNRIPITAQGWQQ</sequence>
<dbReference type="SUPFAM" id="SSF55326">
    <property type="entry name" value="PurM N-terminal domain-like"/>
    <property type="match status" value="1"/>
</dbReference>
<evidence type="ECO:0000256" key="2">
    <source>
        <dbReference type="HAMAP-Rule" id="MF_02128"/>
    </source>
</evidence>
<feature type="binding site" evidence="2">
    <location>
        <begin position="130"/>
        <end position="131"/>
    </location>
    <ligand>
        <name>ATP</name>
        <dbReference type="ChEBI" id="CHEBI:30616"/>
    </ligand>
</feature>
<evidence type="ECO:0000313" key="5">
    <source>
        <dbReference type="EMBL" id="PWJ57005.1"/>
    </source>
</evidence>
<dbReference type="SUPFAM" id="SSF56042">
    <property type="entry name" value="PurM C-terminal domain-like"/>
    <property type="match status" value="1"/>
</dbReference>
<keyword evidence="2 5" id="KW-0418">Kinase</keyword>
<feature type="binding site" evidence="2">
    <location>
        <position position="53"/>
    </location>
    <ligand>
        <name>Mg(2+)</name>
        <dbReference type="ChEBI" id="CHEBI:18420"/>
        <label>1</label>
    </ligand>
</feature>
<proteinExistence type="inferred from homology"/>
<comment type="catalytic activity">
    <reaction evidence="2">
        <text>thiamine phosphate + ATP = thiamine diphosphate + ADP</text>
        <dbReference type="Rhea" id="RHEA:15913"/>
        <dbReference type="ChEBI" id="CHEBI:30616"/>
        <dbReference type="ChEBI" id="CHEBI:37575"/>
        <dbReference type="ChEBI" id="CHEBI:58937"/>
        <dbReference type="ChEBI" id="CHEBI:456216"/>
        <dbReference type="EC" id="2.7.4.16"/>
    </reaction>
</comment>
<dbReference type="AlphaFoldDB" id="A0A316AGY8"/>
<dbReference type="EMBL" id="QGDT01000009">
    <property type="protein sequence ID" value="PWJ57005.1"/>
    <property type="molecule type" value="Genomic_DNA"/>
</dbReference>
<evidence type="ECO:0000259" key="4">
    <source>
        <dbReference type="Pfam" id="PF02769"/>
    </source>
</evidence>
<feature type="binding site" evidence="2">
    <location>
        <position position="54"/>
    </location>
    <ligand>
        <name>Mg(2+)</name>
        <dbReference type="ChEBI" id="CHEBI:18420"/>
        <label>2</label>
    </ligand>
</feature>
<keyword evidence="2" id="KW-0067">ATP-binding</keyword>
<dbReference type="RefSeq" id="WP_109675872.1">
    <property type="nucleotide sequence ID" value="NZ_QGDT01000009.1"/>
</dbReference>
<feature type="binding site" evidence="2">
    <location>
        <position position="131"/>
    </location>
    <ligand>
        <name>Mg(2+)</name>
        <dbReference type="ChEBI" id="CHEBI:18420"/>
        <label>1</label>
    </ligand>
</feature>
<feature type="binding site" evidence="2">
    <location>
        <position position="236"/>
    </location>
    <ligand>
        <name>ATP</name>
        <dbReference type="ChEBI" id="CHEBI:30616"/>
    </ligand>
</feature>
<feature type="binding site" evidence="2">
    <location>
        <position position="157"/>
    </location>
    <ligand>
        <name>ATP</name>
        <dbReference type="ChEBI" id="CHEBI:30616"/>
    </ligand>
</feature>
<reference evidence="5 6" key="1">
    <citation type="submission" date="2018-03" db="EMBL/GenBank/DDBJ databases">
        <title>Genomic Encyclopedia of Archaeal and Bacterial Type Strains, Phase II (KMG-II): from individual species to whole genera.</title>
        <authorList>
            <person name="Goeker M."/>
        </authorList>
    </citation>
    <scope>NUCLEOTIDE SEQUENCE [LARGE SCALE GENOMIC DNA]</scope>
    <source>
        <strain evidence="5 6">DSM 100346</strain>
    </source>
</reference>
<feature type="binding site" evidence="2">
    <location>
        <position position="287"/>
    </location>
    <ligand>
        <name>substrate</name>
    </ligand>
</feature>
<dbReference type="InterPro" id="IPR036676">
    <property type="entry name" value="PurM-like_C_sf"/>
</dbReference>
<feature type="binding site" evidence="2">
    <location>
        <position position="83"/>
    </location>
    <ligand>
        <name>Mg(2+)</name>
        <dbReference type="ChEBI" id="CHEBI:18420"/>
        <label>4</label>
    </ligand>
</feature>
<keyword evidence="2" id="KW-0460">Magnesium</keyword>
<evidence type="ECO:0000313" key="6">
    <source>
        <dbReference type="Proteomes" id="UP000245880"/>
    </source>
</evidence>
<dbReference type="Gene3D" id="3.30.1330.10">
    <property type="entry name" value="PurM-like, N-terminal domain"/>
    <property type="match status" value="1"/>
</dbReference>
<dbReference type="GO" id="GO:0009030">
    <property type="term" value="F:thiamine-phosphate kinase activity"/>
    <property type="evidence" value="ECO:0007669"/>
    <property type="project" value="UniProtKB-UniRule"/>
</dbReference>
<feature type="binding site" evidence="2">
    <location>
        <position position="237"/>
    </location>
    <ligand>
        <name>Mg(2+)</name>
        <dbReference type="ChEBI" id="CHEBI:18420"/>
        <label>5</label>
    </ligand>
</feature>
<organism evidence="5 6">
    <name type="scientific">Dyadobacter jejuensis</name>
    <dbReference type="NCBI Taxonomy" id="1082580"/>
    <lineage>
        <taxon>Bacteria</taxon>
        <taxon>Pseudomonadati</taxon>
        <taxon>Bacteroidota</taxon>
        <taxon>Cytophagia</taxon>
        <taxon>Cytophagales</taxon>
        <taxon>Spirosomataceae</taxon>
        <taxon>Dyadobacter</taxon>
    </lineage>
</organism>
<feature type="domain" description="PurM-like N-terminal" evidence="3">
    <location>
        <begin position="36"/>
        <end position="149"/>
    </location>
</feature>
<evidence type="ECO:0000259" key="3">
    <source>
        <dbReference type="Pfam" id="PF00586"/>
    </source>
</evidence>
<dbReference type="InterPro" id="IPR010918">
    <property type="entry name" value="PurM-like_C_dom"/>
</dbReference>
<dbReference type="InterPro" id="IPR036921">
    <property type="entry name" value="PurM-like_N_sf"/>
</dbReference>
<feature type="binding site" evidence="2">
    <location>
        <position position="54"/>
    </location>
    <ligand>
        <name>Mg(2+)</name>
        <dbReference type="ChEBI" id="CHEBI:18420"/>
        <label>1</label>
    </ligand>
</feature>
<dbReference type="GO" id="GO:0009228">
    <property type="term" value="P:thiamine biosynthetic process"/>
    <property type="evidence" value="ECO:0007669"/>
    <property type="project" value="UniProtKB-KW"/>
</dbReference>